<dbReference type="GeneID" id="20343014"/>
<reference evidence="3" key="4">
    <citation type="journal article" date="2015" name="G3 (Bethesda)">
        <title>Genome sequences of three phytopathogenic species of the Magnaporthaceae family of fungi.</title>
        <authorList>
            <person name="Okagaki L.H."/>
            <person name="Nunes C.C."/>
            <person name="Sailsbery J."/>
            <person name="Clay B."/>
            <person name="Brown D."/>
            <person name="John T."/>
            <person name="Oh Y."/>
            <person name="Young N."/>
            <person name="Fitzgerald M."/>
            <person name="Haas B.J."/>
            <person name="Zeng Q."/>
            <person name="Young S."/>
            <person name="Adiconis X."/>
            <person name="Fan L."/>
            <person name="Levin J.Z."/>
            <person name="Mitchell T.K."/>
            <person name="Okubara P.A."/>
            <person name="Farman M.L."/>
            <person name="Kohn L.M."/>
            <person name="Birren B."/>
            <person name="Ma L.-J."/>
            <person name="Dean R.A."/>
        </authorList>
    </citation>
    <scope>NUCLEOTIDE SEQUENCE</scope>
    <source>
        <strain evidence="3">R3-111a-1</strain>
    </source>
</reference>
<gene>
    <name evidence="3" type="primary">20343014</name>
    <name evidence="2" type="ORF">GGTG_02556</name>
</gene>
<dbReference type="OrthoDB" id="3904217at2759"/>
<evidence type="ECO:0000313" key="4">
    <source>
        <dbReference type="Proteomes" id="UP000006039"/>
    </source>
</evidence>
<dbReference type="EnsemblFungi" id="EJT82583">
    <property type="protein sequence ID" value="EJT82583"/>
    <property type="gene ID" value="GGTG_02556"/>
</dbReference>
<keyword evidence="4" id="KW-1185">Reference proteome</keyword>
<organism evidence="2">
    <name type="scientific">Gaeumannomyces tritici (strain R3-111a-1)</name>
    <name type="common">Wheat and barley take-all root rot fungus</name>
    <name type="synonym">Gaeumannomyces graminis var. tritici</name>
    <dbReference type="NCBI Taxonomy" id="644352"/>
    <lineage>
        <taxon>Eukaryota</taxon>
        <taxon>Fungi</taxon>
        <taxon>Dikarya</taxon>
        <taxon>Ascomycota</taxon>
        <taxon>Pezizomycotina</taxon>
        <taxon>Sordariomycetes</taxon>
        <taxon>Sordariomycetidae</taxon>
        <taxon>Magnaporthales</taxon>
        <taxon>Magnaporthaceae</taxon>
        <taxon>Gaeumannomyces</taxon>
    </lineage>
</organism>
<dbReference type="HOGENOM" id="CLU_139323_0_0_1"/>
<reference evidence="3" key="5">
    <citation type="submission" date="2018-04" db="UniProtKB">
        <authorList>
            <consortium name="EnsemblFungi"/>
        </authorList>
    </citation>
    <scope>IDENTIFICATION</scope>
    <source>
        <strain evidence="3">R3-111a-1</strain>
    </source>
</reference>
<dbReference type="InterPro" id="IPR024311">
    <property type="entry name" value="Lipocalin-like"/>
</dbReference>
<reference evidence="2" key="3">
    <citation type="submission" date="2010-09" db="EMBL/GenBank/DDBJ databases">
        <title>Annotation of Gaeumannomyces graminis var. tritici R3-111a-1.</title>
        <authorList>
            <consortium name="The Broad Institute Genome Sequencing Platform"/>
            <person name="Ma L.-J."/>
            <person name="Dead R."/>
            <person name="Young S.K."/>
            <person name="Zeng Q."/>
            <person name="Gargeya S."/>
            <person name="Fitzgerald M."/>
            <person name="Haas B."/>
            <person name="Abouelleil A."/>
            <person name="Alvarado L."/>
            <person name="Arachchi H.M."/>
            <person name="Berlin A."/>
            <person name="Brown A."/>
            <person name="Chapman S.B."/>
            <person name="Chen Z."/>
            <person name="Dunbar C."/>
            <person name="Freedman E."/>
            <person name="Gearin G."/>
            <person name="Gellesch M."/>
            <person name="Goldberg J."/>
            <person name="Griggs A."/>
            <person name="Gujja S."/>
            <person name="Heiman D."/>
            <person name="Howarth C."/>
            <person name="Larson L."/>
            <person name="Lui A."/>
            <person name="MacDonald P.J.P."/>
            <person name="Mehta T."/>
            <person name="Montmayeur A."/>
            <person name="Murphy C."/>
            <person name="Neiman D."/>
            <person name="Pearson M."/>
            <person name="Priest M."/>
            <person name="Roberts A."/>
            <person name="Saif S."/>
            <person name="Shea T."/>
            <person name="Shenoy N."/>
            <person name="Sisk P."/>
            <person name="Stolte C."/>
            <person name="Sykes S."/>
            <person name="Yandava C."/>
            <person name="Wortman J."/>
            <person name="Nusbaum C."/>
            <person name="Birren B."/>
        </authorList>
    </citation>
    <scope>NUCLEOTIDE SEQUENCE</scope>
    <source>
        <strain evidence="2">R3-111a-1</strain>
    </source>
</reference>
<dbReference type="VEuPathDB" id="FungiDB:GGTG_02556"/>
<evidence type="ECO:0000313" key="3">
    <source>
        <dbReference type="EnsemblFungi" id="EJT82583"/>
    </source>
</evidence>
<dbReference type="RefSeq" id="XP_009218592.1">
    <property type="nucleotide sequence ID" value="XM_009220328.1"/>
</dbReference>
<reference evidence="4" key="1">
    <citation type="submission" date="2010-07" db="EMBL/GenBank/DDBJ databases">
        <title>The genome sequence of Gaeumannomyces graminis var. tritici strain R3-111a-1.</title>
        <authorList>
            <consortium name="The Broad Institute Genome Sequencing Platform"/>
            <person name="Ma L.-J."/>
            <person name="Dead R."/>
            <person name="Young S."/>
            <person name="Zeng Q."/>
            <person name="Koehrsen M."/>
            <person name="Alvarado L."/>
            <person name="Berlin A."/>
            <person name="Chapman S.B."/>
            <person name="Chen Z."/>
            <person name="Freedman E."/>
            <person name="Gellesch M."/>
            <person name="Goldberg J."/>
            <person name="Griggs A."/>
            <person name="Gujja S."/>
            <person name="Heilman E.R."/>
            <person name="Heiman D."/>
            <person name="Hepburn T."/>
            <person name="Howarth C."/>
            <person name="Jen D."/>
            <person name="Larson L."/>
            <person name="Mehta T."/>
            <person name="Neiman D."/>
            <person name="Pearson M."/>
            <person name="Roberts A."/>
            <person name="Saif S."/>
            <person name="Shea T."/>
            <person name="Shenoy N."/>
            <person name="Sisk P."/>
            <person name="Stolte C."/>
            <person name="Sykes S."/>
            <person name="Walk T."/>
            <person name="White J."/>
            <person name="Yandava C."/>
            <person name="Haas B."/>
            <person name="Nusbaum C."/>
            <person name="Birren B."/>
        </authorList>
    </citation>
    <scope>NUCLEOTIDE SEQUENCE [LARGE SCALE GENOMIC DNA]</scope>
    <source>
        <strain evidence="4">R3-111a-1</strain>
    </source>
</reference>
<dbReference type="Pfam" id="PF13924">
    <property type="entry name" value="Lipocalin_5"/>
    <property type="match status" value="1"/>
</dbReference>
<proteinExistence type="predicted"/>
<reference evidence="2" key="2">
    <citation type="submission" date="2010-07" db="EMBL/GenBank/DDBJ databases">
        <authorList>
            <consortium name="The Broad Institute Genome Sequencing Platform"/>
            <consortium name="Broad Institute Genome Sequencing Center for Infectious Disease"/>
            <person name="Ma L.-J."/>
            <person name="Dead R."/>
            <person name="Young S."/>
            <person name="Zeng Q."/>
            <person name="Koehrsen M."/>
            <person name="Alvarado L."/>
            <person name="Berlin A."/>
            <person name="Chapman S.B."/>
            <person name="Chen Z."/>
            <person name="Freedman E."/>
            <person name="Gellesch M."/>
            <person name="Goldberg J."/>
            <person name="Griggs A."/>
            <person name="Gujja S."/>
            <person name="Heilman E.R."/>
            <person name="Heiman D."/>
            <person name="Hepburn T."/>
            <person name="Howarth C."/>
            <person name="Jen D."/>
            <person name="Larson L."/>
            <person name="Mehta T."/>
            <person name="Neiman D."/>
            <person name="Pearson M."/>
            <person name="Roberts A."/>
            <person name="Saif S."/>
            <person name="Shea T."/>
            <person name="Shenoy N."/>
            <person name="Sisk P."/>
            <person name="Stolte C."/>
            <person name="Sykes S."/>
            <person name="Walk T."/>
            <person name="White J."/>
            <person name="Yandava C."/>
            <person name="Haas B."/>
            <person name="Nusbaum C."/>
            <person name="Birren B."/>
        </authorList>
    </citation>
    <scope>NUCLEOTIDE SEQUENCE</scope>
    <source>
        <strain evidence="2">R3-111a-1</strain>
    </source>
</reference>
<name>J3NMQ0_GAET3</name>
<sequence>MRVDNIMNVLAGTYMLLNSSTTQDGVPVPDEAYGSNPSGILVYTKSGFVTATITSTDPEDRPSGLTFPPQAGQSDGDWANVARHLVAYAGPVTVSDAIPATNESGQIFHGPLTVAHVPAWVGNLQTRNYTLFEGGRLLKIGSKRDGGNEGTLWWRKMD</sequence>
<protein>
    <recommendedName>
        <fullName evidence="1">Lipocalin-like domain-containing protein</fullName>
    </recommendedName>
</protein>
<dbReference type="eggNOG" id="ENOG502SMV4">
    <property type="taxonomic scope" value="Eukaryota"/>
</dbReference>
<dbReference type="Proteomes" id="UP000006039">
    <property type="component" value="Unassembled WGS sequence"/>
</dbReference>
<dbReference type="EMBL" id="GL385395">
    <property type="protein sequence ID" value="EJT82583.1"/>
    <property type="molecule type" value="Genomic_DNA"/>
</dbReference>
<accession>J3NMQ0</accession>
<dbReference type="AlphaFoldDB" id="J3NMQ0"/>
<feature type="domain" description="Lipocalin-like" evidence="1">
    <location>
        <begin position="12"/>
        <end position="156"/>
    </location>
</feature>
<evidence type="ECO:0000313" key="2">
    <source>
        <dbReference type="EMBL" id="EJT82583.1"/>
    </source>
</evidence>
<evidence type="ECO:0000259" key="1">
    <source>
        <dbReference type="Pfam" id="PF13924"/>
    </source>
</evidence>